<dbReference type="Pfam" id="PF00534">
    <property type="entry name" value="Glycos_transf_1"/>
    <property type="match status" value="1"/>
</dbReference>
<dbReference type="GO" id="GO:0016757">
    <property type="term" value="F:glycosyltransferase activity"/>
    <property type="evidence" value="ECO:0007669"/>
    <property type="project" value="InterPro"/>
</dbReference>
<dbReference type="InterPro" id="IPR001296">
    <property type="entry name" value="Glyco_trans_1"/>
</dbReference>
<dbReference type="AlphaFoldDB" id="A0A3B0CM53"/>
<keyword evidence="2" id="KW-0808">Transferase</keyword>
<dbReference type="CDD" id="cd03801">
    <property type="entry name" value="GT4_PimA-like"/>
    <property type="match status" value="1"/>
</dbReference>
<comment type="caution">
    <text evidence="2">The sequence shown here is derived from an EMBL/GenBank/DDBJ whole genome shotgun (WGS) entry which is preliminary data.</text>
</comment>
<dbReference type="PANTHER" id="PTHR46656:SF3">
    <property type="entry name" value="PUTATIVE-RELATED"/>
    <property type="match status" value="1"/>
</dbReference>
<dbReference type="RefSeq" id="WP_120746981.1">
    <property type="nucleotide sequence ID" value="NZ_RBAH01000005.1"/>
</dbReference>
<dbReference type="Proteomes" id="UP000282311">
    <property type="component" value="Unassembled WGS sequence"/>
</dbReference>
<organism evidence="2 3">
    <name type="scientific">Paenibacillus ginsengarvi</name>
    <dbReference type="NCBI Taxonomy" id="400777"/>
    <lineage>
        <taxon>Bacteria</taxon>
        <taxon>Bacillati</taxon>
        <taxon>Bacillota</taxon>
        <taxon>Bacilli</taxon>
        <taxon>Bacillales</taxon>
        <taxon>Paenibacillaceae</taxon>
        <taxon>Paenibacillus</taxon>
    </lineage>
</organism>
<gene>
    <name evidence="2" type="ORF">D7M11_09605</name>
</gene>
<reference evidence="2 3" key="1">
    <citation type="journal article" date="2007" name="Int. J. Syst. Evol. Microbiol.">
        <title>Paenibacillus ginsengarvi sp. nov., isolated from soil from ginseng cultivation.</title>
        <authorList>
            <person name="Yoon M.H."/>
            <person name="Ten L.N."/>
            <person name="Im W.T."/>
        </authorList>
    </citation>
    <scope>NUCLEOTIDE SEQUENCE [LARGE SCALE GENOMIC DNA]</scope>
    <source>
        <strain evidence="2 3">KCTC 13059</strain>
    </source>
</reference>
<dbReference type="PANTHER" id="PTHR46656">
    <property type="entry name" value="PUTATIVE-RELATED"/>
    <property type="match status" value="1"/>
</dbReference>
<dbReference type="Gene3D" id="3.40.50.2000">
    <property type="entry name" value="Glycogen Phosphorylase B"/>
    <property type="match status" value="1"/>
</dbReference>
<evidence type="ECO:0000259" key="1">
    <source>
        <dbReference type="Pfam" id="PF00534"/>
    </source>
</evidence>
<dbReference type="EMBL" id="RBAH01000005">
    <property type="protein sequence ID" value="RKN85329.1"/>
    <property type="molecule type" value="Genomic_DNA"/>
</dbReference>
<name>A0A3B0CM53_9BACL</name>
<accession>A0A3B0CM53</accession>
<protein>
    <submittedName>
        <fullName evidence="2">Glycosyltransferase</fullName>
    </submittedName>
</protein>
<keyword evidence="3" id="KW-1185">Reference proteome</keyword>
<evidence type="ECO:0000313" key="3">
    <source>
        <dbReference type="Proteomes" id="UP000282311"/>
    </source>
</evidence>
<dbReference type="SUPFAM" id="SSF53756">
    <property type="entry name" value="UDP-Glycosyltransferase/glycogen phosphorylase"/>
    <property type="match status" value="1"/>
</dbReference>
<proteinExistence type="predicted"/>
<evidence type="ECO:0000313" key="2">
    <source>
        <dbReference type="EMBL" id="RKN85329.1"/>
    </source>
</evidence>
<sequence>MNILFKGVFYNGKGYAEGNRVLLHMLHRSKYNVKALPRDWLRERRIALTEKEYHYVNYLEKTTLKHNDIFLNRDVGFRMEARPDFRVNIAHTTFETDRIPESWVPVLNKFDEVWVQCRFNIKTFRDSGVTVPIRFIPYFFDDSRYVVTGDKLPLPLPYKSYKFLSVFQLCERKGYDLLIRAYLDEFGPNDDTVLVVKVRGPDETPRLVKELELHPKPASKRPPIHIIDRMMPTPDLLSLYRACDAFVLPTRGEGWGRPIFEAMIMGMPTIATNWSGQAEYMNERNSYLVEVERLVRIKNNPDYDMYNGHKWAEPSIEDLRKKMRRVYEHRKEAKEVGKYARKELLKKYNMELVEKKVKAELEKFRQ</sequence>
<feature type="domain" description="Glycosyl transferase family 1" evidence="1">
    <location>
        <begin position="156"/>
        <end position="342"/>
    </location>
</feature>
<dbReference type="OrthoDB" id="440232at2"/>